<dbReference type="Proteomes" id="UP001062846">
    <property type="component" value="Chromosome 10"/>
</dbReference>
<protein>
    <submittedName>
        <fullName evidence="1">Uncharacterized protein</fullName>
    </submittedName>
</protein>
<organism evidence="1 2">
    <name type="scientific">Rhododendron molle</name>
    <name type="common">Chinese azalea</name>
    <name type="synonym">Azalea mollis</name>
    <dbReference type="NCBI Taxonomy" id="49168"/>
    <lineage>
        <taxon>Eukaryota</taxon>
        <taxon>Viridiplantae</taxon>
        <taxon>Streptophyta</taxon>
        <taxon>Embryophyta</taxon>
        <taxon>Tracheophyta</taxon>
        <taxon>Spermatophyta</taxon>
        <taxon>Magnoliopsida</taxon>
        <taxon>eudicotyledons</taxon>
        <taxon>Gunneridae</taxon>
        <taxon>Pentapetalae</taxon>
        <taxon>asterids</taxon>
        <taxon>Ericales</taxon>
        <taxon>Ericaceae</taxon>
        <taxon>Ericoideae</taxon>
        <taxon>Rhodoreae</taxon>
        <taxon>Rhododendron</taxon>
    </lineage>
</organism>
<dbReference type="EMBL" id="CM046397">
    <property type="protein sequence ID" value="KAI8536063.1"/>
    <property type="molecule type" value="Genomic_DNA"/>
</dbReference>
<evidence type="ECO:0000313" key="1">
    <source>
        <dbReference type="EMBL" id="KAI8536063.1"/>
    </source>
</evidence>
<comment type="caution">
    <text evidence="1">The sequence shown here is derived from an EMBL/GenBank/DDBJ whole genome shotgun (WGS) entry which is preliminary data.</text>
</comment>
<gene>
    <name evidence="1" type="ORF">RHMOL_Rhmol10G0226800</name>
</gene>
<proteinExistence type="predicted"/>
<reference evidence="1" key="1">
    <citation type="submission" date="2022-02" db="EMBL/GenBank/DDBJ databases">
        <title>Plant Genome Project.</title>
        <authorList>
            <person name="Zhang R.-G."/>
        </authorList>
    </citation>
    <scope>NUCLEOTIDE SEQUENCE</scope>
    <source>
        <strain evidence="1">AT1</strain>
    </source>
</reference>
<evidence type="ECO:0000313" key="2">
    <source>
        <dbReference type="Proteomes" id="UP001062846"/>
    </source>
</evidence>
<accession>A0ACC0M6M4</accession>
<keyword evidence="2" id="KW-1185">Reference proteome</keyword>
<sequence>MRRNSKESAVFVNDSKQGYLISWLLPLPGQVKLNTDGCFYDFNNKFGFGGVFRDSKASSNCSLEAEILAIYRGLTIILKQGMNNVKVG</sequence>
<name>A0ACC0M6M4_RHOML</name>